<dbReference type="InterPro" id="IPR029035">
    <property type="entry name" value="DHS-like_NAD/FAD-binding_dom"/>
</dbReference>
<proteinExistence type="predicted"/>
<organism evidence="3 5">
    <name type="scientific">Rotaria sordida</name>
    <dbReference type="NCBI Taxonomy" id="392033"/>
    <lineage>
        <taxon>Eukaryota</taxon>
        <taxon>Metazoa</taxon>
        <taxon>Spiralia</taxon>
        <taxon>Gnathifera</taxon>
        <taxon>Rotifera</taxon>
        <taxon>Eurotatoria</taxon>
        <taxon>Bdelloidea</taxon>
        <taxon>Philodinida</taxon>
        <taxon>Philodinidae</taxon>
        <taxon>Rotaria</taxon>
    </lineage>
</organism>
<protein>
    <recommendedName>
        <fullName evidence="6">Deacetylase sirtuin-type domain-containing protein</fullName>
    </recommendedName>
</protein>
<dbReference type="OrthoDB" id="10416895at2759"/>
<evidence type="ECO:0008006" key="6">
    <source>
        <dbReference type="Google" id="ProtNLM"/>
    </source>
</evidence>
<evidence type="ECO:0000313" key="3">
    <source>
        <dbReference type="EMBL" id="CAF3965567.1"/>
    </source>
</evidence>
<evidence type="ECO:0000313" key="1">
    <source>
        <dbReference type="EMBL" id="CAF1442575.1"/>
    </source>
</evidence>
<dbReference type="EMBL" id="CAJOAX010005950">
    <property type="protein sequence ID" value="CAF3965567.1"/>
    <property type="molecule type" value="Genomic_DNA"/>
</dbReference>
<sequence>MQCINRCRKRLWNTNNALKLNVDPKTDCVIGRLPHCPYCKKLARPNVLMFDKSKLLVIELGAGTAVPTVRHESAVTFVDPRWTADFIRINPSAEHSVIESYYRNKTKGQGIEIILDALTALTLIDEAIKKKLKQ</sequence>
<dbReference type="EMBL" id="CAJNOO010006242">
    <property type="protein sequence ID" value="CAF1442575.1"/>
    <property type="molecule type" value="Genomic_DNA"/>
</dbReference>
<reference evidence="3" key="1">
    <citation type="submission" date="2021-02" db="EMBL/GenBank/DDBJ databases">
        <authorList>
            <person name="Nowell W R."/>
        </authorList>
    </citation>
    <scope>NUCLEOTIDE SEQUENCE</scope>
</reference>
<dbReference type="EMBL" id="CAJOBE010010818">
    <property type="protein sequence ID" value="CAF4117234.1"/>
    <property type="molecule type" value="Genomic_DNA"/>
</dbReference>
<dbReference type="EMBL" id="CAJNOU010006524">
    <property type="protein sequence ID" value="CAF1506767.1"/>
    <property type="molecule type" value="Genomic_DNA"/>
</dbReference>
<dbReference type="Proteomes" id="UP000663874">
    <property type="component" value="Unassembled WGS sequence"/>
</dbReference>
<evidence type="ECO:0000313" key="2">
    <source>
        <dbReference type="EMBL" id="CAF1506767.1"/>
    </source>
</evidence>
<accession>A0A819LGB2</accession>
<name>A0A819LGB2_9BILA</name>
<dbReference type="SUPFAM" id="SSF52467">
    <property type="entry name" value="DHS-like NAD/FAD-binding domain"/>
    <property type="match status" value="1"/>
</dbReference>
<dbReference type="AlphaFoldDB" id="A0A819LGB2"/>
<evidence type="ECO:0000313" key="5">
    <source>
        <dbReference type="Proteomes" id="UP000663823"/>
    </source>
</evidence>
<dbReference type="Proteomes" id="UP000663882">
    <property type="component" value="Unassembled WGS sequence"/>
</dbReference>
<dbReference type="Proteomes" id="UP000663823">
    <property type="component" value="Unassembled WGS sequence"/>
</dbReference>
<comment type="caution">
    <text evidence="3">The sequence shown here is derived from an EMBL/GenBank/DDBJ whole genome shotgun (WGS) entry which is preliminary data.</text>
</comment>
<dbReference type="Proteomes" id="UP000663889">
    <property type="component" value="Unassembled WGS sequence"/>
</dbReference>
<gene>
    <name evidence="4" type="ORF">FNK824_LOCUS32132</name>
    <name evidence="3" type="ORF">OTI717_LOCUS27146</name>
    <name evidence="1" type="ORF">RFH988_LOCUS36406</name>
    <name evidence="2" type="ORF">SEV965_LOCUS36353</name>
</gene>
<evidence type="ECO:0000313" key="4">
    <source>
        <dbReference type="EMBL" id="CAF4117234.1"/>
    </source>
</evidence>